<dbReference type="SUPFAM" id="SSF140990">
    <property type="entry name" value="FtsH protease domain-like"/>
    <property type="match status" value="1"/>
</dbReference>
<keyword evidence="3 14" id="KW-0645">Protease</keyword>
<comment type="similarity">
    <text evidence="13 14">In the central section; belongs to the AAA ATPase family.</text>
</comment>
<feature type="region of interest" description="Disordered" evidence="16">
    <location>
        <begin position="63"/>
        <end position="97"/>
    </location>
</feature>
<dbReference type="Gene3D" id="1.20.58.760">
    <property type="entry name" value="Peptidase M41"/>
    <property type="match status" value="1"/>
</dbReference>
<feature type="binding site" evidence="14">
    <location>
        <position position="583"/>
    </location>
    <ligand>
        <name>Zn(2+)</name>
        <dbReference type="ChEBI" id="CHEBI:29105"/>
        <note>catalytic</note>
    </ligand>
</feature>
<dbReference type="GO" id="GO:0005886">
    <property type="term" value="C:plasma membrane"/>
    <property type="evidence" value="ECO:0007669"/>
    <property type="project" value="UniProtKB-SubCell"/>
</dbReference>
<dbReference type="InterPro" id="IPR037219">
    <property type="entry name" value="Peptidase_M41-like"/>
</dbReference>
<feature type="transmembrane region" description="Helical" evidence="14">
    <location>
        <begin position="197"/>
        <end position="214"/>
    </location>
</feature>
<evidence type="ECO:0000256" key="7">
    <source>
        <dbReference type="ARBA" id="ARBA00022801"/>
    </source>
</evidence>
<dbReference type="AlphaFoldDB" id="A0A5C5YNT5"/>
<keyword evidence="5 14" id="KW-0479">Metal-binding</keyword>
<evidence type="ECO:0000256" key="16">
    <source>
        <dbReference type="SAM" id="MobiDB-lite"/>
    </source>
</evidence>
<evidence type="ECO:0000256" key="2">
    <source>
        <dbReference type="ARBA" id="ARBA00010044"/>
    </source>
</evidence>
<dbReference type="PANTHER" id="PTHR23076">
    <property type="entry name" value="METALLOPROTEASE M41 FTSH"/>
    <property type="match status" value="1"/>
</dbReference>
<evidence type="ECO:0000256" key="8">
    <source>
        <dbReference type="ARBA" id="ARBA00022833"/>
    </source>
</evidence>
<feature type="transmembrane region" description="Helical" evidence="14">
    <location>
        <begin position="20"/>
        <end position="38"/>
    </location>
</feature>
<dbReference type="InterPro" id="IPR003593">
    <property type="entry name" value="AAA+_ATPase"/>
</dbReference>
<evidence type="ECO:0000256" key="11">
    <source>
        <dbReference type="ARBA" id="ARBA00023049"/>
    </source>
</evidence>
<feature type="region of interest" description="Disordered" evidence="16">
    <location>
        <begin position="700"/>
        <end position="723"/>
    </location>
</feature>
<evidence type="ECO:0000256" key="12">
    <source>
        <dbReference type="ARBA" id="ARBA00023136"/>
    </source>
</evidence>
<dbReference type="EMBL" id="SJPJ01000002">
    <property type="protein sequence ID" value="TWT76497.1"/>
    <property type="molecule type" value="Genomic_DNA"/>
</dbReference>
<evidence type="ECO:0000256" key="4">
    <source>
        <dbReference type="ARBA" id="ARBA00022692"/>
    </source>
</evidence>
<organism evidence="18 19">
    <name type="scientific">Novipirellula herctigrandis</name>
    <dbReference type="NCBI Taxonomy" id="2527986"/>
    <lineage>
        <taxon>Bacteria</taxon>
        <taxon>Pseudomonadati</taxon>
        <taxon>Planctomycetota</taxon>
        <taxon>Planctomycetia</taxon>
        <taxon>Pirellulales</taxon>
        <taxon>Pirellulaceae</taxon>
        <taxon>Novipirellula</taxon>
    </lineage>
</organism>
<keyword evidence="10 14" id="KW-1133">Transmembrane helix</keyword>
<comment type="subunit">
    <text evidence="14">Homohexamer.</text>
</comment>
<evidence type="ECO:0000256" key="3">
    <source>
        <dbReference type="ARBA" id="ARBA00022670"/>
    </source>
</evidence>
<dbReference type="GO" id="GO:0006508">
    <property type="term" value="P:proteolysis"/>
    <property type="evidence" value="ECO:0007669"/>
    <property type="project" value="UniProtKB-KW"/>
</dbReference>
<comment type="cofactor">
    <cofactor evidence="14">
        <name>Zn(2+)</name>
        <dbReference type="ChEBI" id="CHEBI:29105"/>
    </cofactor>
    <text evidence="14">Binds 1 zinc ion per subunit.</text>
</comment>
<dbReference type="PANTHER" id="PTHR23076:SF97">
    <property type="entry name" value="ATP-DEPENDENT ZINC METALLOPROTEASE YME1L1"/>
    <property type="match status" value="1"/>
</dbReference>
<feature type="binding site" evidence="14">
    <location>
        <position position="506"/>
    </location>
    <ligand>
        <name>Zn(2+)</name>
        <dbReference type="ChEBI" id="CHEBI:29105"/>
        <note>catalytic</note>
    </ligand>
</feature>
<keyword evidence="14" id="KW-1003">Cell membrane</keyword>
<evidence type="ECO:0000256" key="10">
    <source>
        <dbReference type="ARBA" id="ARBA00022989"/>
    </source>
</evidence>
<evidence type="ECO:0000259" key="17">
    <source>
        <dbReference type="SMART" id="SM00382"/>
    </source>
</evidence>
<evidence type="ECO:0000256" key="6">
    <source>
        <dbReference type="ARBA" id="ARBA00022741"/>
    </source>
</evidence>
<dbReference type="Pfam" id="PF00004">
    <property type="entry name" value="AAA"/>
    <property type="match status" value="1"/>
</dbReference>
<gene>
    <name evidence="18" type="primary">ftsH4</name>
    <name evidence="14" type="synonym">ftsH</name>
    <name evidence="18" type="ORF">CA13_69920</name>
</gene>
<feature type="active site" evidence="14">
    <location>
        <position position="507"/>
    </location>
</feature>
<keyword evidence="19" id="KW-1185">Reference proteome</keyword>
<dbReference type="FunFam" id="1.20.58.760:FF:000001">
    <property type="entry name" value="ATP-dependent zinc metalloprotease FtsH"/>
    <property type="match status" value="1"/>
</dbReference>
<accession>A0A5C5YNT5</accession>
<dbReference type="InterPro" id="IPR005936">
    <property type="entry name" value="FtsH"/>
</dbReference>
<keyword evidence="8 14" id="KW-0862">Zinc</keyword>
<keyword evidence="7 14" id="KW-0378">Hydrolase</keyword>
<evidence type="ECO:0000256" key="5">
    <source>
        <dbReference type="ARBA" id="ARBA00022723"/>
    </source>
</evidence>
<comment type="similarity">
    <text evidence="15">Belongs to the AAA ATPase family.</text>
</comment>
<dbReference type="HAMAP" id="MF_01458">
    <property type="entry name" value="FtsH"/>
    <property type="match status" value="1"/>
</dbReference>
<keyword evidence="4 14" id="KW-0812">Transmembrane</keyword>
<dbReference type="FunFam" id="3.40.50.300:FF:000001">
    <property type="entry name" value="ATP-dependent zinc metalloprotease FtsH"/>
    <property type="match status" value="1"/>
</dbReference>
<comment type="function">
    <text evidence="14">Acts as a processive, ATP-dependent zinc metallopeptidase for both cytoplasmic and membrane proteins. Plays a role in the quality control of integral membrane proteins.</text>
</comment>
<dbReference type="NCBIfam" id="TIGR01241">
    <property type="entry name" value="FtsH_fam"/>
    <property type="match status" value="1"/>
</dbReference>
<name>A0A5C5YNT5_9BACT</name>
<dbReference type="Pfam" id="PF17862">
    <property type="entry name" value="AAA_lid_3"/>
    <property type="match status" value="1"/>
</dbReference>
<dbReference type="Pfam" id="PF01434">
    <property type="entry name" value="Peptidase_M41"/>
    <property type="match status" value="1"/>
</dbReference>
<evidence type="ECO:0000256" key="14">
    <source>
        <dbReference type="HAMAP-Rule" id="MF_01458"/>
    </source>
</evidence>
<dbReference type="GO" id="GO:0005524">
    <property type="term" value="F:ATP binding"/>
    <property type="evidence" value="ECO:0007669"/>
    <property type="project" value="UniProtKB-UniRule"/>
</dbReference>
<comment type="caution">
    <text evidence="18">The sequence shown here is derived from an EMBL/GenBank/DDBJ whole genome shotgun (WGS) entry which is preliminary data.</text>
</comment>
<proteinExistence type="inferred from homology"/>
<dbReference type="InterPro" id="IPR000642">
    <property type="entry name" value="Peptidase_M41"/>
</dbReference>
<dbReference type="PROSITE" id="PS00674">
    <property type="entry name" value="AAA"/>
    <property type="match status" value="1"/>
</dbReference>
<evidence type="ECO:0000256" key="9">
    <source>
        <dbReference type="ARBA" id="ARBA00022840"/>
    </source>
</evidence>
<keyword evidence="6 14" id="KW-0547">Nucleotide-binding</keyword>
<dbReference type="GO" id="GO:0016887">
    <property type="term" value="F:ATP hydrolysis activity"/>
    <property type="evidence" value="ECO:0007669"/>
    <property type="project" value="UniProtKB-UniRule"/>
</dbReference>
<feature type="domain" description="AAA+ ATPase" evidence="17">
    <location>
        <begin position="276"/>
        <end position="415"/>
    </location>
</feature>
<feature type="binding site" evidence="14">
    <location>
        <begin position="284"/>
        <end position="291"/>
    </location>
    <ligand>
        <name>ATP</name>
        <dbReference type="ChEBI" id="CHEBI:30616"/>
    </ligand>
</feature>
<dbReference type="SUPFAM" id="SSF52540">
    <property type="entry name" value="P-loop containing nucleoside triphosphate hydrolases"/>
    <property type="match status" value="1"/>
</dbReference>
<dbReference type="InterPro" id="IPR003960">
    <property type="entry name" value="ATPase_AAA_CS"/>
</dbReference>
<dbReference type="GO" id="GO:0008270">
    <property type="term" value="F:zinc ion binding"/>
    <property type="evidence" value="ECO:0007669"/>
    <property type="project" value="UniProtKB-UniRule"/>
</dbReference>
<dbReference type="Proteomes" id="UP000315010">
    <property type="component" value="Unassembled WGS sequence"/>
</dbReference>
<evidence type="ECO:0000313" key="18">
    <source>
        <dbReference type="EMBL" id="TWT76497.1"/>
    </source>
</evidence>
<dbReference type="CDD" id="cd19501">
    <property type="entry name" value="RecA-like_FtsH"/>
    <property type="match status" value="1"/>
</dbReference>
<evidence type="ECO:0000313" key="19">
    <source>
        <dbReference type="Proteomes" id="UP000315010"/>
    </source>
</evidence>
<dbReference type="InterPro" id="IPR027417">
    <property type="entry name" value="P-loop_NTPase"/>
</dbReference>
<feature type="binding site" evidence="14">
    <location>
        <position position="510"/>
    </location>
    <ligand>
        <name>Zn(2+)</name>
        <dbReference type="ChEBI" id="CHEBI:29105"/>
        <note>catalytic</note>
    </ligand>
</feature>
<evidence type="ECO:0000256" key="1">
    <source>
        <dbReference type="ARBA" id="ARBA00004370"/>
    </source>
</evidence>
<evidence type="ECO:0000256" key="13">
    <source>
        <dbReference type="ARBA" id="ARBA00061570"/>
    </source>
</evidence>
<protein>
    <recommendedName>
        <fullName evidence="14">ATP-dependent zinc metalloprotease FtsH</fullName>
        <ecNumber evidence="14">3.4.24.-</ecNumber>
    </recommendedName>
</protein>
<feature type="compositionally biased region" description="Basic and acidic residues" evidence="16">
    <location>
        <begin position="713"/>
        <end position="723"/>
    </location>
</feature>
<dbReference type="GO" id="GO:0004176">
    <property type="term" value="F:ATP-dependent peptidase activity"/>
    <property type="evidence" value="ECO:0007669"/>
    <property type="project" value="InterPro"/>
</dbReference>
<dbReference type="EC" id="3.4.24.-" evidence="14"/>
<evidence type="ECO:0000256" key="15">
    <source>
        <dbReference type="RuleBase" id="RU003651"/>
    </source>
</evidence>
<dbReference type="SMART" id="SM00382">
    <property type="entry name" value="AAA"/>
    <property type="match status" value="1"/>
</dbReference>
<sequence>MSDDKRRKTGNGEPRGGGNMWLVLAAVVSAVLLSAFLFGNTEKRVRYPDLMALLGKEAAFRNTNAQKASGEPSQSDELGLSEASSNQPTSSALTETAESVDRTIIVTSITDPARKIEYSQPDQLKVAEDMITGTVLFRELNGSSQNKTASNAPVRVKFETVRTYQNETESRQLAELLDASGIVWDNDRPSRFFEDQWPTLLMIGVLVLLGIMMLRRIGGVGSPMSFSRSRGKLYDQDDLPISFADVAGIEEAIDEVREVVDFLKNSEKYQALGGRIPKGVLLVGPPGTGKTLLAKAIAGEAGVPFFSLSGSDFVEMFVGVGAARVRDMFQQATSRAPCIIFIDELDALGKSRSGSVVGGHDEREQTLNALLVEMDGFDSNSGVIIVAATNRPETLDPALLRPGRFDRHVLVDRPDVGGREEILKVHVKNVRLDDSVTLREIASITPGFVGADLANLVNEAALLAARSEKTTVGLEEFNEAVERVTAGLEKKNRVMNEDEKIRVAYHESGHAIVAAALPNTDPVHKVSIIPRGLAALGYTMQRPESERYLMTKAELESNMKVLLAGTLTEEMIFQDISTGAQNDLERCTEIARSMVMDYGMSRMGRINFRRSSRSAFLAGGGGDGYQMNHSEEMAKMIDKEVARIIDDALVQTREILEQRRDVLEAVTQRLLEVEAIDSDELMRLVKENSRGPWLVPGTVNEKPKAVIPPNPDNADKVAESTNG</sequence>
<keyword evidence="9 14" id="KW-0067">ATP-binding</keyword>
<dbReference type="GO" id="GO:0004222">
    <property type="term" value="F:metalloendopeptidase activity"/>
    <property type="evidence" value="ECO:0007669"/>
    <property type="project" value="InterPro"/>
</dbReference>
<dbReference type="InterPro" id="IPR041569">
    <property type="entry name" value="AAA_lid_3"/>
</dbReference>
<keyword evidence="12 14" id="KW-0472">Membrane</keyword>
<reference evidence="18 19" key="1">
    <citation type="submission" date="2019-02" db="EMBL/GenBank/DDBJ databases">
        <title>Deep-cultivation of Planctomycetes and their phenomic and genomic characterization uncovers novel biology.</title>
        <authorList>
            <person name="Wiegand S."/>
            <person name="Jogler M."/>
            <person name="Boedeker C."/>
            <person name="Pinto D."/>
            <person name="Vollmers J."/>
            <person name="Rivas-Marin E."/>
            <person name="Kohn T."/>
            <person name="Peeters S.H."/>
            <person name="Heuer A."/>
            <person name="Rast P."/>
            <person name="Oberbeckmann S."/>
            <person name="Bunk B."/>
            <person name="Jeske O."/>
            <person name="Meyerdierks A."/>
            <person name="Storesund J.E."/>
            <person name="Kallscheuer N."/>
            <person name="Luecker S."/>
            <person name="Lage O.M."/>
            <person name="Pohl T."/>
            <person name="Merkel B.J."/>
            <person name="Hornburger P."/>
            <person name="Mueller R.-W."/>
            <person name="Bruemmer F."/>
            <person name="Labrenz M."/>
            <person name="Spormann A.M."/>
            <person name="Op Den Camp H."/>
            <person name="Overmann J."/>
            <person name="Amann R."/>
            <person name="Jetten M.S.M."/>
            <person name="Mascher T."/>
            <person name="Medema M.H."/>
            <person name="Devos D.P."/>
            <person name="Kaster A.-K."/>
            <person name="Ovreas L."/>
            <person name="Rohde M."/>
            <person name="Galperin M.Y."/>
            <person name="Jogler C."/>
        </authorList>
    </citation>
    <scope>NUCLEOTIDE SEQUENCE [LARGE SCALE GENOMIC DNA]</scope>
    <source>
        <strain evidence="18 19">CA13</strain>
    </source>
</reference>
<dbReference type="InterPro" id="IPR003959">
    <property type="entry name" value="ATPase_AAA_core"/>
</dbReference>
<dbReference type="OrthoDB" id="9809379at2"/>
<keyword evidence="11 14" id="KW-0482">Metalloprotease</keyword>
<dbReference type="GO" id="GO:0030163">
    <property type="term" value="P:protein catabolic process"/>
    <property type="evidence" value="ECO:0007669"/>
    <property type="project" value="UniProtKB-UniRule"/>
</dbReference>
<dbReference type="FunFam" id="1.10.8.60:FF:000001">
    <property type="entry name" value="ATP-dependent zinc metalloprotease FtsH"/>
    <property type="match status" value="1"/>
</dbReference>
<comment type="similarity">
    <text evidence="2 14">In the C-terminal section; belongs to the peptidase M41 family.</text>
</comment>
<dbReference type="Gene3D" id="1.10.8.60">
    <property type="match status" value="1"/>
</dbReference>
<dbReference type="Gene3D" id="3.40.50.300">
    <property type="entry name" value="P-loop containing nucleotide triphosphate hydrolases"/>
    <property type="match status" value="1"/>
</dbReference>
<comment type="subcellular location">
    <subcellularLocation>
        <location evidence="14">Cell membrane</location>
        <topology evidence="14">Multi-pass membrane protein</topology>
        <orientation evidence="14">Cytoplasmic side</orientation>
    </subcellularLocation>
    <subcellularLocation>
        <location evidence="1">Membrane</location>
    </subcellularLocation>
</comment>